<dbReference type="Pfam" id="PF12146">
    <property type="entry name" value="Hydrolase_4"/>
    <property type="match status" value="1"/>
</dbReference>
<dbReference type="OMA" id="ANPQQCR"/>
<dbReference type="InterPro" id="IPR029058">
    <property type="entry name" value="AB_hydrolase_fold"/>
</dbReference>
<gene>
    <name evidence="2" type="ORF">DLAC_10141</name>
</gene>
<evidence type="ECO:0000313" key="3">
    <source>
        <dbReference type="Proteomes" id="UP000076078"/>
    </source>
</evidence>
<organism evidence="2 3">
    <name type="scientific">Tieghemostelium lacteum</name>
    <name type="common">Slime mold</name>
    <name type="synonym">Dictyostelium lacteum</name>
    <dbReference type="NCBI Taxonomy" id="361077"/>
    <lineage>
        <taxon>Eukaryota</taxon>
        <taxon>Amoebozoa</taxon>
        <taxon>Evosea</taxon>
        <taxon>Eumycetozoa</taxon>
        <taxon>Dictyostelia</taxon>
        <taxon>Dictyosteliales</taxon>
        <taxon>Raperosteliaceae</taxon>
        <taxon>Tieghemostelium</taxon>
    </lineage>
</organism>
<evidence type="ECO:0000259" key="1">
    <source>
        <dbReference type="Pfam" id="PF12146"/>
    </source>
</evidence>
<dbReference type="InterPro" id="IPR022742">
    <property type="entry name" value="Hydrolase_4"/>
</dbReference>
<dbReference type="SUPFAM" id="SSF53474">
    <property type="entry name" value="alpha/beta-Hydrolases"/>
    <property type="match status" value="1"/>
</dbReference>
<dbReference type="Proteomes" id="UP000076078">
    <property type="component" value="Unassembled WGS sequence"/>
</dbReference>
<comment type="caution">
    <text evidence="2">The sequence shown here is derived from an EMBL/GenBank/DDBJ whole genome shotgun (WGS) entry which is preliminary data.</text>
</comment>
<dbReference type="PANTHER" id="PTHR11614">
    <property type="entry name" value="PHOSPHOLIPASE-RELATED"/>
    <property type="match status" value="1"/>
</dbReference>
<dbReference type="InterPro" id="IPR051044">
    <property type="entry name" value="MAG_DAG_Lipase"/>
</dbReference>
<dbReference type="InParanoid" id="A0A151Z687"/>
<reference evidence="2 3" key="1">
    <citation type="submission" date="2015-12" db="EMBL/GenBank/DDBJ databases">
        <title>Dictyostelia acquired genes for synthesis and detection of signals that induce cell-type specialization by lateral gene transfer from prokaryotes.</title>
        <authorList>
            <person name="Gloeckner G."/>
            <person name="Schaap P."/>
        </authorList>
    </citation>
    <scope>NUCLEOTIDE SEQUENCE [LARGE SCALE GENOMIC DNA]</scope>
    <source>
        <strain evidence="2 3">TK</strain>
    </source>
</reference>
<dbReference type="AlphaFoldDB" id="A0A151Z687"/>
<proteinExistence type="predicted"/>
<dbReference type="OrthoDB" id="2498029at2759"/>
<dbReference type="Gene3D" id="3.40.50.1820">
    <property type="entry name" value="alpha/beta hydrolase"/>
    <property type="match status" value="1"/>
</dbReference>
<evidence type="ECO:0000313" key="2">
    <source>
        <dbReference type="EMBL" id="KYQ89470.1"/>
    </source>
</evidence>
<dbReference type="FunCoup" id="A0A151Z687">
    <property type="interactions" value="49"/>
</dbReference>
<keyword evidence="3" id="KW-1185">Reference proteome</keyword>
<sequence length="366" mass="41272">MKIPINLNLFQSFYSTSHSEEDSTTTLSTNSMVLETDMEDGDKSHIQMAQENPGGTDTNHDDNSVIVESKDFFTFQKEITDNDITYRYGYFVNSRNLKLVCQEFIPSAPKGIVVILHGYADHSHSMLKEDAQHFAKQGFASFIFDQQGHGHSEGLSGYIEDFEDLVDDSILFIEELTKRFPENLKKFIYSSSMGSAVALSLSLRKPEFFTGGMVLLAPMIKLDESMVPSPLVIQVLSWISYAFPSLPIVPGENVLDKSIKDPQKRIEHANHPLTYKGRARLATGLAILKVTDYLQSRLHDVTVPLIVLHGSLDKVTSPAVSEQLYNQSSSVDKTIKIYPDFWHSLTCEPDSYLVYNDITNWINDRL</sequence>
<feature type="domain" description="Serine aminopeptidase S33" evidence="1">
    <location>
        <begin position="108"/>
        <end position="350"/>
    </location>
</feature>
<dbReference type="EMBL" id="LODT01000041">
    <property type="protein sequence ID" value="KYQ89470.1"/>
    <property type="molecule type" value="Genomic_DNA"/>
</dbReference>
<protein>
    <submittedName>
        <fullName evidence="2">Putative phospholipase</fullName>
    </submittedName>
</protein>
<dbReference type="STRING" id="361077.A0A151Z687"/>
<name>A0A151Z687_TIELA</name>
<accession>A0A151Z687</accession>